<dbReference type="RefSeq" id="XP_024704100.1">
    <property type="nucleotide sequence ID" value="XM_024847673.1"/>
</dbReference>
<keyword evidence="3" id="KW-1185">Reference proteome</keyword>
<proteinExistence type="predicted"/>
<dbReference type="GeneID" id="36555372"/>
<dbReference type="PANTHER" id="PTHR40624">
    <property type="entry name" value="BIOSYNTHESIS MONOOXYGENASE, PUTATIVE (AFU_ORTHOLOGUE AFUA_1G12025)-RELATED"/>
    <property type="match status" value="1"/>
</dbReference>
<feature type="domain" description="ABM" evidence="1">
    <location>
        <begin position="3"/>
        <end position="97"/>
    </location>
</feature>
<gene>
    <name evidence="2" type="ORF">P170DRAFT_425808</name>
</gene>
<sequence length="107" mass="12012">MSFKAIHNIVILVPQDDKIGDLIEAFSKLSQYVQEHEPETLLYYAVQPKDRNQLVIVEKYANESALKSHAQSEAFKEFGKAISGILQTPPDIKTSTFSGGFEARSHM</sequence>
<evidence type="ECO:0000313" key="3">
    <source>
        <dbReference type="Proteomes" id="UP000234275"/>
    </source>
</evidence>
<dbReference type="PROSITE" id="PS51725">
    <property type="entry name" value="ABM"/>
    <property type="match status" value="1"/>
</dbReference>
<dbReference type="PANTHER" id="PTHR40624:SF1">
    <property type="entry name" value="BIOSYNTHESIS MONOOXYGENASE, PUTATIVE (AFU_ORTHOLOGUE AFUA_1G12025)-RELATED"/>
    <property type="match status" value="1"/>
</dbReference>
<dbReference type="OrthoDB" id="10011777at2759"/>
<dbReference type="SUPFAM" id="SSF54909">
    <property type="entry name" value="Dimeric alpha+beta barrel"/>
    <property type="match status" value="1"/>
</dbReference>
<protein>
    <recommendedName>
        <fullName evidence="1">ABM domain-containing protein</fullName>
    </recommendedName>
</protein>
<dbReference type="Pfam" id="PF03992">
    <property type="entry name" value="ABM"/>
    <property type="match status" value="1"/>
</dbReference>
<dbReference type="Gene3D" id="3.30.70.100">
    <property type="match status" value="1"/>
</dbReference>
<evidence type="ECO:0000313" key="2">
    <source>
        <dbReference type="EMBL" id="PLB48798.1"/>
    </source>
</evidence>
<dbReference type="AlphaFoldDB" id="A0A2I2G7G4"/>
<comment type="caution">
    <text evidence="2">The sequence shown here is derived from an EMBL/GenBank/DDBJ whole genome shotgun (WGS) entry which is preliminary data.</text>
</comment>
<name>A0A2I2G7G4_9EURO</name>
<evidence type="ECO:0000259" key="1">
    <source>
        <dbReference type="PROSITE" id="PS51725"/>
    </source>
</evidence>
<dbReference type="VEuPathDB" id="FungiDB:P170DRAFT_425808"/>
<organism evidence="2 3">
    <name type="scientific">Aspergillus steynii IBT 23096</name>
    <dbReference type="NCBI Taxonomy" id="1392250"/>
    <lineage>
        <taxon>Eukaryota</taxon>
        <taxon>Fungi</taxon>
        <taxon>Dikarya</taxon>
        <taxon>Ascomycota</taxon>
        <taxon>Pezizomycotina</taxon>
        <taxon>Eurotiomycetes</taxon>
        <taxon>Eurotiomycetidae</taxon>
        <taxon>Eurotiales</taxon>
        <taxon>Aspergillaceae</taxon>
        <taxon>Aspergillus</taxon>
        <taxon>Aspergillus subgen. Circumdati</taxon>
    </lineage>
</organism>
<reference evidence="2 3" key="1">
    <citation type="submission" date="2016-12" db="EMBL/GenBank/DDBJ databases">
        <title>The genomes of Aspergillus section Nigri reveals drivers in fungal speciation.</title>
        <authorList>
            <consortium name="DOE Joint Genome Institute"/>
            <person name="Vesth T.C."/>
            <person name="Nybo J."/>
            <person name="Theobald S."/>
            <person name="Brandl J."/>
            <person name="Frisvad J.C."/>
            <person name="Nielsen K.F."/>
            <person name="Lyhne E.K."/>
            <person name="Kogle M.E."/>
            <person name="Kuo A."/>
            <person name="Riley R."/>
            <person name="Clum A."/>
            <person name="Nolan M."/>
            <person name="Lipzen A."/>
            <person name="Salamov A."/>
            <person name="Henrissat B."/>
            <person name="Wiebenga A."/>
            <person name="De Vries R.P."/>
            <person name="Grigoriev I.V."/>
            <person name="Mortensen U.H."/>
            <person name="Andersen M.R."/>
            <person name="Baker S.E."/>
        </authorList>
    </citation>
    <scope>NUCLEOTIDE SEQUENCE [LARGE SCALE GENOMIC DNA]</scope>
    <source>
        <strain evidence="2 3">IBT 23096</strain>
    </source>
</reference>
<dbReference type="InterPro" id="IPR011008">
    <property type="entry name" value="Dimeric_a/b-barrel"/>
</dbReference>
<dbReference type="InterPro" id="IPR007138">
    <property type="entry name" value="ABM_dom"/>
</dbReference>
<accession>A0A2I2G7G4</accession>
<dbReference type="Proteomes" id="UP000234275">
    <property type="component" value="Unassembled WGS sequence"/>
</dbReference>
<dbReference type="EMBL" id="MSFO01000004">
    <property type="protein sequence ID" value="PLB48798.1"/>
    <property type="molecule type" value="Genomic_DNA"/>
</dbReference>
<dbReference type="STRING" id="1392250.A0A2I2G7G4"/>